<dbReference type="InterPro" id="IPR012334">
    <property type="entry name" value="Pectin_lyas_fold"/>
</dbReference>
<dbReference type="RefSeq" id="WP_194447922.1">
    <property type="nucleotide sequence ID" value="NZ_CP063849.1"/>
</dbReference>
<dbReference type="Gene3D" id="2.60.40.10">
    <property type="entry name" value="Immunoglobulins"/>
    <property type="match status" value="2"/>
</dbReference>
<dbReference type="NCBIfam" id="NF012200">
    <property type="entry name" value="choice_anch_D"/>
    <property type="match status" value="2"/>
</dbReference>
<keyword evidence="3" id="KW-1185">Reference proteome</keyword>
<dbReference type="InterPro" id="IPR006626">
    <property type="entry name" value="PbH1"/>
</dbReference>
<dbReference type="InterPro" id="IPR011050">
    <property type="entry name" value="Pectin_lyase_fold/virulence"/>
</dbReference>
<dbReference type="AlphaFoldDB" id="A0A7S7NMA3"/>
<organism evidence="2 3">
    <name type="scientific">Paludibaculum fermentans</name>
    <dbReference type="NCBI Taxonomy" id="1473598"/>
    <lineage>
        <taxon>Bacteria</taxon>
        <taxon>Pseudomonadati</taxon>
        <taxon>Acidobacteriota</taxon>
        <taxon>Terriglobia</taxon>
        <taxon>Bryobacterales</taxon>
        <taxon>Bryobacteraceae</taxon>
        <taxon>Paludibaculum</taxon>
    </lineage>
</organism>
<dbReference type="KEGG" id="pfer:IRI77_26050"/>
<reference evidence="2 3" key="1">
    <citation type="submission" date="2020-10" db="EMBL/GenBank/DDBJ databases">
        <title>Complete genome sequence of Paludibaculum fermentans P105T, a facultatively anaerobic acidobacterium capable of dissimilatory Fe(III) reduction.</title>
        <authorList>
            <person name="Dedysh S.N."/>
            <person name="Beletsky A.V."/>
            <person name="Kulichevskaya I.S."/>
            <person name="Mardanov A.V."/>
            <person name="Ravin N.V."/>
        </authorList>
    </citation>
    <scope>NUCLEOTIDE SEQUENCE [LARGE SCALE GENOMIC DNA]</scope>
    <source>
        <strain evidence="2 3">P105</strain>
    </source>
</reference>
<dbReference type="Pfam" id="PF13229">
    <property type="entry name" value="Beta_helix"/>
    <property type="match status" value="1"/>
</dbReference>
<dbReference type="Gene3D" id="2.160.20.10">
    <property type="entry name" value="Single-stranded right-handed beta-helix, Pectin lyase-like"/>
    <property type="match status" value="1"/>
</dbReference>
<name>A0A7S7NMA3_PALFE</name>
<evidence type="ECO:0000313" key="3">
    <source>
        <dbReference type="Proteomes" id="UP000593892"/>
    </source>
</evidence>
<evidence type="ECO:0000313" key="2">
    <source>
        <dbReference type="EMBL" id="QOY86253.1"/>
    </source>
</evidence>
<gene>
    <name evidence="2" type="ORF">IRI77_26050</name>
</gene>
<dbReference type="SUPFAM" id="SSF51126">
    <property type="entry name" value="Pectin lyase-like"/>
    <property type="match status" value="1"/>
</dbReference>
<protein>
    <submittedName>
        <fullName evidence="2">Choice-of-anchor D domain-containing protein</fullName>
    </submittedName>
</protein>
<accession>A0A7S7NMA3</accession>
<dbReference type="InterPro" id="IPR039448">
    <property type="entry name" value="Beta_helix"/>
</dbReference>
<feature type="domain" description="Right handed beta helix" evidence="1">
    <location>
        <begin position="248"/>
        <end position="395"/>
    </location>
</feature>
<dbReference type="Proteomes" id="UP000593892">
    <property type="component" value="Chromosome"/>
</dbReference>
<dbReference type="SMART" id="SM00710">
    <property type="entry name" value="PbH1"/>
    <property type="match status" value="3"/>
</dbReference>
<dbReference type="InterPro" id="IPR013783">
    <property type="entry name" value="Ig-like_fold"/>
</dbReference>
<evidence type="ECO:0000259" key="1">
    <source>
        <dbReference type="Pfam" id="PF13229"/>
    </source>
</evidence>
<proteinExistence type="predicted"/>
<dbReference type="PANTHER" id="PTHR36453:SF1">
    <property type="entry name" value="RIGHT HANDED BETA HELIX DOMAIN-CONTAINING PROTEIN"/>
    <property type="match status" value="1"/>
</dbReference>
<dbReference type="PANTHER" id="PTHR36453">
    <property type="entry name" value="SECRETED PROTEIN-RELATED"/>
    <property type="match status" value="1"/>
</dbReference>
<dbReference type="EMBL" id="CP063849">
    <property type="protein sequence ID" value="QOY86253.1"/>
    <property type="molecule type" value="Genomic_DNA"/>
</dbReference>
<sequence length="779" mass="82520">MLSSPLILTPQDSNLAIQSASGERAELCGGRRITGWRQEGSGPVWVASLPDLNHQPWRFRVLIVGGQLSTRARLPESGYFKDLGPDFQVGSRIATSAELTTLNYSAADLGPWLNLQSAEVRVYRVWDESLSKVAWLNDVNHTIGLSTPLRFPPGAYGIHKYEVLNVREGLRAPGQWFLNYATNEVFYWPRSGEDMTTTEVWAPVTEVLLRIEGTNVPVKNITLSNLDFSITDAPPRSSGFSGAGYDGAVSMSDVDTITLSGVRIRRVGASGIQASNTQNMRVLASEFTETGACAISTYNSNDLEIADSRVQLAGHSTPAAAGMVLLGDRMHVHHNEIRGVPYSGISVGGQSPLVEYNHVFNVMQLMSDGAAYYVDGGRAGTIRNNWANDVGVGIASQAPAYYLDEETSGFLIEHNVAMVTNWMLHVHMAISNTVHDNSFISSGDARLTFQGSKATLLTRNVVYAAGQLSYEAAPDAISSQSGSILFSGTHKMELVRVDANFQRTPLDSTGNLIADPVFRDMPRNDLYLMPASPALAIGVSQPLTLSDVGPRTLPTIDAPATPPVLSYTLTPQSLSFGNQLVATTSTPQIARLSNTGTLPITIGKVQLAGTAPGNFNLSTSCPTIVPARSSCDIAITFKPTNANPSLKNAALDVYLTTPAVKLSVALSGAGIVPTFSLSPASLVFPLQKVGTASAAQAVTMRNTGSLPVTMTSISLTGVAPGNFAQSNNCGTTLKVASTCTINVTFKPTNAAPSVKTASLTISAPAPAASQSITLSGAGK</sequence>